<dbReference type="CDD" id="cd05346">
    <property type="entry name" value="SDR_c5"/>
    <property type="match status" value="1"/>
</dbReference>
<name>A0ABV7NZF1_9PSEU</name>
<dbReference type="SUPFAM" id="SSF51735">
    <property type="entry name" value="NAD(P)-binding Rossmann-fold domains"/>
    <property type="match status" value="1"/>
</dbReference>
<accession>A0ABV7NZF1</accession>
<dbReference type="InterPro" id="IPR036291">
    <property type="entry name" value="NAD(P)-bd_dom_sf"/>
</dbReference>
<sequence>MPQKTVFVTGASAGFGVEIVRRFAADGAKVVAAARSKDRLDKLADELGENVLPFELDVRDAEAVAALPGTLPAEFAEVDLLVNNAGLAKGLEPAQRAKLDDWDQMIDTNIKGLAHLTRALLPGMVERGRGHVINIGSVAGTYAYPGGNAYGATKAFVHQFSLNLRADLQGTGVRVTNVEPGLVGGTEFSVVRFEGDQSKADNVYKGTTPLTAADVAESVFWAASQPEHVNINVIELMPVVQSFSALHIHRES</sequence>
<dbReference type="PRINTS" id="PR00080">
    <property type="entry name" value="SDRFAMILY"/>
</dbReference>
<dbReference type="PANTHER" id="PTHR42901:SF1">
    <property type="entry name" value="ALCOHOL DEHYDROGENASE"/>
    <property type="match status" value="1"/>
</dbReference>
<comment type="caution">
    <text evidence="4">The sequence shown here is derived from an EMBL/GenBank/DDBJ whole genome shotgun (WGS) entry which is preliminary data.</text>
</comment>
<dbReference type="EMBL" id="JBHRWK010000033">
    <property type="protein sequence ID" value="MFC3452229.1"/>
    <property type="molecule type" value="Genomic_DNA"/>
</dbReference>
<evidence type="ECO:0000256" key="3">
    <source>
        <dbReference type="RuleBase" id="RU000363"/>
    </source>
</evidence>
<dbReference type="PROSITE" id="PS00061">
    <property type="entry name" value="ADH_SHORT"/>
    <property type="match status" value="1"/>
</dbReference>
<evidence type="ECO:0000313" key="4">
    <source>
        <dbReference type="EMBL" id="MFC3452229.1"/>
    </source>
</evidence>
<keyword evidence="2" id="KW-0560">Oxidoreductase</keyword>
<dbReference type="PRINTS" id="PR00081">
    <property type="entry name" value="GDHRDH"/>
</dbReference>
<organism evidence="4 5">
    <name type="scientific">Amycolatopsis speibonae</name>
    <dbReference type="NCBI Taxonomy" id="1450224"/>
    <lineage>
        <taxon>Bacteria</taxon>
        <taxon>Bacillati</taxon>
        <taxon>Actinomycetota</taxon>
        <taxon>Actinomycetes</taxon>
        <taxon>Pseudonocardiales</taxon>
        <taxon>Pseudonocardiaceae</taxon>
        <taxon>Amycolatopsis</taxon>
    </lineage>
</organism>
<keyword evidence="5" id="KW-1185">Reference proteome</keyword>
<reference evidence="5" key="1">
    <citation type="journal article" date="2019" name="Int. J. Syst. Evol. Microbiol.">
        <title>The Global Catalogue of Microorganisms (GCM) 10K type strain sequencing project: providing services to taxonomists for standard genome sequencing and annotation.</title>
        <authorList>
            <consortium name="The Broad Institute Genomics Platform"/>
            <consortium name="The Broad Institute Genome Sequencing Center for Infectious Disease"/>
            <person name="Wu L."/>
            <person name="Ma J."/>
        </authorList>
    </citation>
    <scope>NUCLEOTIDE SEQUENCE [LARGE SCALE GENOMIC DNA]</scope>
    <source>
        <strain evidence="5">CGMCC 4.7676</strain>
    </source>
</reference>
<dbReference type="Proteomes" id="UP001595645">
    <property type="component" value="Unassembled WGS sequence"/>
</dbReference>
<comment type="similarity">
    <text evidence="1 3">Belongs to the short-chain dehydrogenases/reductases (SDR) family.</text>
</comment>
<dbReference type="Gene3D" id="3.40.50.720">
    <property type="entry name" value="NAD(P)-binding Rossmann-like Domain"/>
    <property type="match status" value="1"/>
</dbReference>
<dbReference type="InterPro" id="IPR002347">
    <property type="entry name" value="SDR_fam"/>
</dbReference>
<evidence type="ECO:0000256" key="2">
    <source>
        <dbReference type="ARBA" id="ARBA00023002"/>
    </source>
</evidence>
<proteinExistence type="inferred from homology"/>
<gene>
    <name evidence="4" type="ORF">ACFOSH_22570</name>
</gene>
<dbReference type="Pfam" id="PF00106">
    <property type="entry name" value="adh_short"/>
    <property type="match status" value="1"/>
</dbReference>
<dbReference type="PANTHER" id="PTHR42901">
    <property type="entry name" value="ALCOHOL DEHYDROGENASE"/>
    <property type="match status" value="1"/>
</dbReference>
<evidence type="ECO:0000313" key="5">
    <source>
        <dbReference type="Proteomes" id="UP001595645"/>
    </source>
</evidence>
<dbReference type="InterPro" id="IPR020904">
    <property type="entry name" value="Sc_DH/Rdtase_CS"/>
</dbReference>
<dbReference type="RefSeq" id="WP_378241019.1">
    <property type="nucleotide sequence ID" value="NZ_JBHRWK010000033.1"/>
</dbReference>
<protein>
    <submittedName>
        <fullName evidence="4">SDR family oxidoreductase</fullName>
    </submittedName>
</protein>
<evidence type="ECO:0000256" key="1">
    <source>
        <dbReference type="ARBA" id="ARBA00006484"/>
    </source>
</evidence>